<evidence type="ECO:0000313" key="4">
    <source>
        <dbReference type="Proteomes" id="UP000788993"/>
    </source>
</evidence>
<dbReference type="InterPro" id="IPR036915">
    <property type="entry name" value="Cyclin-like_sf"/>
</dbReference>
<dbReference type="Proteomes" id="UP000788993">
    <property type="component" value="Unassembled WGS sequence"/>
</dbReference>
<dbReference type="InterPro" id="IPR006671">
    <property type="entry name" value="Cyclin_N"/>
</dbReference>
<feature type="compositionally biased region" description="Basic and acidic residues" evidence="2">
    <location>
        <begin position="303"/>
        <end position="318"/>
    </location>
</feature>
<dbReference type="Pfam" id="PF00134">
    <property type="entry name" value="Cyclin_N"/>
    <property type="match status" value="1"/>
</dbReference>
<dbReference type="Gene3D" id="1.10.472.10">
    <property type="entry name" value="Cyclin-like"/>
    <property type="match status" value="1"/>
</dbReference>
<dbReference type="InterPro" id="IPR013763">
    <property type="entry name" value="Cyclin-like_dom"/>
</dbReference>
<dbReference type="OrthoDB" id="25002at2759"/>
<dbReference type="GO" id="GO:0016538">
    <property type="term" value="F:cyclin-dependent protein serine/threonine kinase regulator activity"/>
    <property type="evidence" value="ECO:0007669"/>
    <property type="project" value="InterPro"/>
</dbReference>
<keyword evidence="1" id="KW-0195">Cyclin</keyword>
<organism evidence="3 4">
    <name type="scientific">Ogataea polymorpha</name>
    <dbReference type="NCBI Taxonomy" id="460523"/>
    <lineage>
        <taxon>Eukaryota</taxon>
        <taxon>Fungi</taxon>
        <taxon>Dikarya</taxon>
        <taxon>Ascomycota</taxon>
        <taxon>Saccharomycotina</taxon>
        <taxon>Pichiomycetes</taxon>
        <taxon>Pichiales</taxon>
        <taxon>Pichiaceae</taxon>
        <taxon>Ogataea</taxon>
    </lineage>
</organism>
<keyword evidence="4" id="KW-1185">Reference proteome</keyword>
<evidence type="ECO:0000313" key="3">
    <source>
        <dbReference type="EMBL" id="KAH3659703.1"/>
    </source>
</evidence>
<sequence>MSAAEPLPSREYWDGLINVKTSNWKYTLEELQQGTPSRRNGSELKKVSFEDECQKRAKGIIYLFKCCRQLRLSRSVAMTASCYFHRFYMRRDMLSHHYFEVAATSLFIACKAEECRRRLADVVKVCAKTAMANSQDPIDENSKIFWRWKDLMINLEEMLLETLCFEVTPSNPYKLCLSALRLEEDIPRETDWLKRSKDLFIQCTNVYELTSRVPLVLLHETNVIAMLGVVLSCAKDQSLKIPPEFVQELGTDQEQVWACYQDLVALGRPLGSLDPPFQVLQHLPKLEFEQFTGLFGAAAPDSAPEKNQEPLAQDKKEG</sequence>
<dbReference type="SMART" id="SM00385">
    <property type="entry name" value="CYCLIN"/>
    <property type="match status" value="1"/>
</dbReference>
<gene>
    <name evidence="3" type="ORF">OGATHE_005748</name>
</gene>
<reference evidence="3" key="2">
    <citation type="submission" date="2021-01" db="EMBL/GenBank/DDBJ databases">
        <authorList>
            <person name="Schikora-Tamarit M.A."/>
        </authorList>
    </citation>
    <scope>NUCLEOTIDE SEQUENCE</scope>
    <source>
        <strain evidence="3">NCAIM Y.01608</strain>
    </source>
</reference>
<reference evidence="3" key="1">
    <citation type="journal article" date="2021" name="Open Biol.">
        <title>Shared evolutionary footprints suggest mitochondrial oxidative damage underlies multiple complex I losses in fungi.</title>
        <authorList>
            <person name="Schikora-Tamarit M.A."/>
            <person name="Marcet-Houben M."/>
            <person name="Nosek J."/>
            <person name="Gabaldon T."/>
        </authorList>
    </citation>
    <scope>NUCLEOTIDE SEQUENCE</scope>
    <source>
        <strain evidence="3">NCAIM Y.01608</strain>
    </source>
</reference>
<dbReference type="GO" id="GO:0006357">
    <property type="term" value="P:regulation of transcription by RNA polymerase II"/>
    <property type="evidence" value="ECO:0007669"/>
    <property type="project" value="InterPro"/>
</dbReference>
<comment type="similarity">
    <text evidence="1">Belongs to the cyclin family.</text>
</comment>
<protein>
    <submittedName>
        <fullName evidence="3">Uncharacterized protein</fullName>
    </submittedName>
</protein>
<evidence type="ECO:0000256" key="2">
    <source>
        <dbReference type="SAM" id="MobiDB-lite"/>
    </source>
</evidence>
<name>A0A1B7SB27_9ASCO</name>
<evidence type="ECO:0000256" key="1">
    <source>
        <dbReference type="RuleBase" id="RU000383"/>
    </source>
</evidence>
<dbReference type="RefSeq" id="XP_018208651.1">
    <property type="nucleotide sequence ID" value="XM_018357823.1"/>
</dbReference>
<dbReference type="AlphaFoldDB" id="A0A1B7SB27"/>
<dbReference type="SUPFAM" id="SSF47954">
    <property type="entry name" value="Cyclin-like"/>
    <property type="match status" value="1"/>
</dbReference>
<dbReference type="PANTHER" id="PTHR10026">
    <property type="entry name" value="CYCLIN"/>
    <property type="match status" value="1"/>
</dbReference>
<comment type="caution">
    <text evidence="3">The sequence shown here is derived from an EMBL/GenBank/DDBJ whole genome shotgun (WGS) entry which is preliminary data.</text>
</comment>
<dbReference type="EMBL" id="JAEUBD010001504">
    <property type="protein sequence ID" value="KAH3659703.1"/>
    <property type="molecule type" value="Genomic_DNA"/>
</dbReference>
<feature type="region of interest" description="Disordered" evidence="2">
    <location>
        <begin position="298"/>
        <end position="318"/>
    </location>
</feature>
<accession>A0A1B7SB27</accession>
<proteinExistence type="inferred from homology"/>
<dbReference type="InterPro" id="IPR043198">
    <property type="entry name" value="Cyclin/Ssn8"/>
</dbReference>